<feature type="transmembrane region" description="Helical" evidence="1">
    <location>
        <begin position="6"/>
        <end position="26"/>
    </location>
</feature>
<sequence>MSAFEFFFTLFGLILGMAVAVVIGGLSDLLRTRNHIPIGRLTPMLAVVVLFDVAAAWISTWTGLSDVRVAHGPFFAALIVAGLYFFAASMVFPKDAGEWPSLDDYFMHHRRAVLGSLLAANVGVVTIEAAIAGRWMAVIDHFTRTGPASALWWLVLALLLVVPGRRVQGGGLAVLIAINTYAMVALWNPR</sequence>
<organism evidence="2 3">
    <name type="scientific">Caulobacter henricii</name>
    <dbReference type="NCBI Taxonomy" id="69395"/>
    <lineage>
        <taxon>Bacteria</taxon>
        <taxon>Pseudomonadati</taxon>
        <taxon>Pseudomonadota</taxon>
        <taxon>Alphaproteobacteria</taxon>
        <taxon>Caulobacterales</taxon>
        <taxon>Caulobacteraceae</taxon>
        <taxon>Caulobacter</taxon>
    </lineage>
</organism>
<dbReference type="OrthoDB" id="7192182at2"/>
<dbReference type="KEGG" id="chq:AQ619_15755"/>
<dbReference type="AlphaFoldDB" id="A0A0P0P331"/>
<evidence type="ECO:0000313" key="3">
    <source>
        <dbReference type="Proteomes" id="UP000056905"/>
    </source>
</evidence>
<feature type="transmembrane region" description="Helical" evidence="1">
    <location>
        <begin position="70"/>
        <end position="92"/>
    </location>
</feature>
<feature type="transmembrane region" description="Helical" evidence="1">
    <location>
        <begin position="169"/>
        <end position="187"/>
    </location>
</feature>
<dbReference type="EMBL" id="CP013002">
    <property type="protein sequence ID" value="ALL14693.1"/>
    <property type="molecule type" value="Genomic_DNA"/>
</dbReference>
<dbReference type="Proteomes" id="UP000056905">
    <property type="component" value="Chromosome"/>
</dbReference>
<protein>
    <submittedName>
        <fullName evidence="2">Uncharacterized protein</fullName>
    </submittedName>
</protein>
<feature type="transmembrane region" description="Helical" evidence="1">
    <location>
        <begin position="112"/>
        <end position="133"/>
    </location>
</feature>
<dbReference type="STRING" id="69395.AQ619_15755"/>
<keyword evidence="1" id="KW-0812">Transmembrane</keyword>
<keyword evidence="3" id="KW-1185">Reference proteome</keyword>
<feature type="transmembrane region" description="Helical" evidence="1">
    <location>
        <begin position="145"/>
        <end position="162"/>
    </location>
</feature>
<feature type="transmembrane region" description="Helical" evidence="1">
    <location>
        <begin position="38"/>
        <end position="58"/>
    </location>
</feature>
<name>A0A0P0P331_9CAUL</name>
<accession>A0A0P0P331</accession>
<proteinExistence type="predicted"/>
<keyword evidence="1" id="KW-1133">Transmembrane helix</keyword>
<evidence type="ECO:0000313" key="2">
    <source>
        <dbReference type="EMBL" id="ALL14693.1"/>
    </source>
</evidence>
<gene>
    <name evidence="2" type="ORF">AQ619_15755</name>
</gene>
<reference evidence="2 3" key="1">
    <citation type="submission" date="2015-10" db="EMBL/GenBank/DDBJ databases">
        <title>Conservation of the essential genome among Caulobacter and Brevundimonas species.</title>
        <authorList>
            <person name="Scott D."/>
            <person name="Ely B."/>
        </authorList>
    </citation>
    <scope>NUCLEOTIDE SEQUENCE [LARGE SCALE GENOMIC DNA]</scope>
    <source>
        <strain evidence="2 3">CB4</strain>
    </source>
</reference>
<evidence type="ECO:0000256" key="1">
    <source>
        <dbReference type="SAM" id="Phobius"/>
    </source>
</evidence>
<dbReference type="RefSeq" id="WP_062149801.1">
    <property type="nucleotide sequence ID" value="NZ_CP013002.1"/>
</dbReference>
<keyword evidence="1" id="KW-0472">Membrane</keyword>